<dbReference type="AlphaFoldDB" id="A0A6A5UKF4"/>
<dbReference type="EMBL" id="ML976977">
    <property type="protein sequence ID" value="KAF1963396.1"/>
    <property type="molecule type" value="Genomic_DNA"/>
</dbReference>
<evidence type="ECO:0000256" key="1">
    <source>
        <dbReference type="SAM" id="MobiDB-lite"/>
    </source>
</evidence>
<protein>
    <submittedName>
        <fullName evidence="2">Uncharacterized protein</fullName>
    </submittedName>
</protein>
<feature type="region of interest" description="Disordered" evidence="1">
    <location>
        <begin position="18"/>
        <end position="42"/>
    </location>
</feature>
<proteinExistence type="predicted"/>
<gene>
    <name evidence="2" type="ORF">CC80DRAFT_486789</name>
</gene>
<evidence type="ECO:0000313" key="3">
    <source>
        <dbReference type="Proteomes" id="UP000800035"/>
    </source>
</evidence>
<name>A0A6A5UKF4_9PLEO</name>
<organism evidence="2 3">
    <name type="scientific">Byssothecium circinans</name>
    <dbReference type="NCBI Taxonomy" id="147558"/>
    <lineage>
        <taxon>Eukaryota</taxon>
        <taxon>Fungi</taxon>
        <taxon>Dikarya</taxon>
        <taxon>Ascomycota</taxon>
        <taxon>Pezizomycotina</taxon>
        <taxon>Dothideomycetes</taxon>
        <taxon>Pleosporomycetidae</taxon>
        <taxon>Pleosporales</taxon>
        <taxon>Massarineae</taxon>
        <taxon>Massarinaceae</taxon>
        <taxon>Byssothecium</taxon>
    </lineage>
</organism>
<evidence type="ECO:0000313" key="2">
    <source>
        <dbReference type="EMBL" id="KAF1963396.1"/>
    </source>
</evidence>
<sequence>MPLSLPRPFISPTLPLQKCLASNNPKPPHLSPNNPIPLHNLKSPKLLALQPFPLPSLPTLSPPMPTPTSY</sequence>
<keyword evidence="3" id="KW-1185">Reference proteome</keyword>
<reference evidence="2" key="1">
    <citation type="journal article" date="2020" name="Stud. Mycol.">
        <title>101 Dothideomycetes genomes: a test case for predicting lifestyles and emergence of pathogens.</title>
        <authorList>
            <person name="Haridas S."/>
            <person name="Albert R."/>
            <person name="Binder M."/>
            <person name="Bloem J."/>
            <person name="Labutti K."/>
            <person name="Salamov A."/>
            <person name="Andreopoulos B."/>
            <person name="Baker S."/>
            <person name="Barry K."/>
            <person name="Bills G."/>
            <person name="Bluhm B."/>
            <person name="Cannon C."/>
            <person name="Castanera R."/>
            <person name="Culley D."/>
            <person name="Daum C."/>
            <person name="Ezra D."/>
            <person name="Gonzalez J."/>
            <person name="Henrissat B."/>
            <person name="Kuo A."/>
            <person name="Liang C."/>
            <person name="Lipzen A."/>
            <person name="Lutzoni F."/>
            <person name="Magnuson J."/>
            <person name="Mondo S."/>
            <person name="Nolan M."/>
            <person name="Ohm R."/>
            <person name="Pangilinan J."/>
            <person name="Park H.-J."/>
            <person name="Ramirez L."/>
            <person name="Alfaro M."/>
            <person name="Sun H."/>
            <person name="Tritt A."/>
            <person name="Yoshinaga Y."/>
            <person name="Zwiers L.-H."/>
            <person name="Turgeon B."/>
            <person name="Goodwin S."/>
            <person name="Spatafora J."/>
            <person name="Crous P."/>
            <person name="Grigoriev I."/>
        </authorList>
    </citation>
    <scope>NUCLEOTIDE SEQUENCE</scope>
    <source>
        <strain evidence="2">CBS 675.92</strain>
    </source>
</reference>
<accession>A0A6A5UKF4</accession>
<dbReference type="Proteomes" id="UP000800035">
    <property type="component" value="Unassembled WGS sequence"/>
</dbReference>